<dbReference type="GO" id="GO:0016491">
    <property type="term" value="F:oxidoreductase activity"/>
    <property type="evidence" value="ECO:0007669"/>
    <property type="project" value="UniProtKB-KW"/>
</dbReference>
<dbReference type="EMBL" id="CP036278">
    <property type="protein sequence ID" value="QDU58480.1"/>
    <property type="molecule type" value="Genomic_DNA"/>
</dbReference>
<dbReference type="Proteomes" id="UP000315750">
    <property type="component" value="Chromosome"/>
</dbReference>
<evidence type="ECO:0000313" key="4">
    <source>
        <dbReference type="EMBL" id="QDU58480.1"/>
    </source>
</evidence>
<dbReference type="InterPro" id="IPR029479">
    <property type="entry name" value="Nitroreductase"/>
</dbReference>
<evidence type="ECO:0000259" key="3">
    <source>
        <dbReference type="Pfam" id="PF00881"/>
    </source>
</evidence>
<dbReference type="Pfam" id="PF00881">
    <property type="entry name" value="Nitroreductase"/>
    <property type="match status" value="2"/>
</dbReference>
<accession>A0A518AUT9</accession>
<keyword evidence="2" id="KW-0560">Oxidoreductase</keyword>
<dbReference type="AlphaFoldDB" id="A0A518AUT9"/>
<dbReference type="Gene3D" id="3.40.109.10">
    <property type="entry name" value="NADH Oxidase"/>
    <property type="match status" value="1"/>
</dbReference>
<gene>
    <name evidence="4" type="ORF">Pan181_47170</name>
</gene>
<reference evidence="4 5" key="1">
    <citation type="submission" date="2019-02" db="EMBL/GenBank/DDBJ databases">
        <title>Deep-cultivation of Planctomycetes and their phenomic and genomic characterization uncovers novel biology.</title>
        <authorList>
            <person name="Wiegand S."/>
            <person name="Jogler M."/>
            <person name="Boedeker C."/>
            <person name="Pinto D."/>
            <person name="Vollmers J."/>
            <person name="Rivas-Marin E."/>
            <person name="Kohn T."/>
            <person name="Peeters S.H."/>
            <person name="Heuer A."/>
            <person name="Rast P."/>
            <person name="Oberbeckmann S."/>
            <person name="Bunk B."/>
            <person name="Jeske O."/>
            <person name="Meyerdierks A."/>
            <person name="Storesund J.E."/>
            <person name="Kallscheuer N."/>
            <person name="Luecker S."/>
            <person name="Lage O.M."/>
            <person name="Pohl T."/>
            <person name="Merkel B.J."/>
            <person name="Hornburger P."/>
            <person name="Mueller R.-W."/>
            <person name="Bruemmer F."/>
            <person name="Labrenz M."/>
            <person name="Spormann A.M."/>
            <person name="Op den Camp H."/>
            <person name="Overmann J."/>
            <person name="Amann R."/>
            <person name="Jetten M.S.M."/>
            <person name="Mascher T."/>
            <person name="Medema M.H."/>
            <person name="Devos D.P."/>
            <person name="Kaster A.-K."/>
            <person name="Ovreas L."/>
            <person name="Rohde M."/>
            <person name="Galperin M.Y."/>
            <person name="Jogler C."/>
        </authorList>
    </citation>
    <scope>NUCLEOTIDE SEQUENCE [LARGE SCALE GENOMIC DNA]</scope>
    <source>
        <strain evidence="4 5">Pan181</strain>
    </source>
</reference>
<name>A0A518AUT9_9BACT</name>
<dbReference type="CDD" id="cd02062">
    <property type="entry name" value="Nitro_FMN_reductase"/>
    <property type="match status" value="1"/>
</dbReference>
<dbReference type="PANTHER" id="PTHR43673:SF10">
    <property type="entry name" value="NADH DEHYDROGENASE_NAD(P)H NITROREDUCTASE XCC3605-RELATED"/>
    <property type="match status" value="1"/>
</dbReference>
<dbReference type="PANTHER" id="PTHR43673">
    <property type="entry name" value="NAD(P)H NITROREDUCTASE YDGI-RELATED"/>
    <property type="match status" value="1"/>
</dbReference>
<dbReference type="InterPro" id="IPR000415">
    <property type="entry name" value="Nitroreductase-like"/>
</dbReference>
<dbReference type="SUPFAM" id="SSF55469">
    <property type="entry name" value="FMN-dependent nitroreductase-like"/>
    <property type="match status" value="1"/>
</dbReference>
<evidence type="ECO:0000256" key="2">
    <source>
        <dbReference type="ARBA" id="ARBA00023002"/>
    </source>
</evidence>
<sequence length="350" mass="40119">MRSLIKKLINTYFLPPLWRLAVWWPLLADIYFVFSGTFRREHRAVLHGKLQHTSATKEADDQGSIYTLRRNVHRLEKGLVYRPRRDVFARDYIGDTVAIYQVLLQDPNERIAPLLKWAHDVLKEYFSVVASDPAIDPPREKFAALPPCSACTSAAEEWIPYQRDSTPLNITIEDLEKLAWRRRSVRWYQDKPVPREVIDRAMEVAKLSPSACNRQPFEFRVLDDVELARKVGAIPMGTTGFSQNFPCLVVIVGDLNAYFSERDRHVIYVDGGLAAMAFQFALEVQGVGSCCINWPDIEPLEKKMAKALNLDYNHRPVMCISLGYPDPTGTVPYSQKKSLDEIRSYNKVSK</sequence>
<evidence type="ECO:0000256" key="1">
    <source>
        <dbReference type="ARBA" id="ARBA00007118"/>
    </source>
</evidence>
<comment type="similarity">
    <text evidence="1">Belongs to the nitroreductase family.</text>
</comment>
<keyword evidence="5" id="KW-1185">Reference proteome</keyword>
<dbReference type="RefSeq" id="WP_197528611.1">
    <property type="nucleotide sequence ID" value="NZ_CP036278.1"/>
</dbReference>
<feature type="domain" description="Nitroreductase" evidence="3">
    <location>
        <begin position="181"/>
        <end position="233"/>
    </location>
</feature>
<proteinExistence type="inferred from homology"/>
<evidence type="ECO:0000313" key="5">
    <source>
        <dbReference type="Proteomes" id="UP000315750"/>
    </source>
</evidence>
<protein>
    <submittedName>
        <fullName evidence="4">Malonic semialdehyde reductase</fullName>
    </submittedName>
</protein>
<dbReference type="KEGG" id="amuc:Pan181_47170"/>
<organism evidence="4 5">
    <name type="scientific">Aeoliella mucimassa</name>
    <dbReference type="NCBI Taxonomy" id="2527972"/>
    <lineage>
        <taxon>Bacteria</taxon>
        <taxon>Pseudomonadati</taxon>
        <taxon>Planctomycetota</taxon>
        <taxon>Planctomycetia</taxon>
        <taxon>Pirellulales</taxon>
        <taxon>Lacipirellulaceae</taxon>
        <taxon>Aeoliella</taxon>
    </lineage>
</organism>
<feature type="domain" description="Nitroreductase" evidence="3">
    <location>
        <begin position="246"/>
        <end position="324"/>
    </location>
</feature>